<dbReference type="InterPro" id="IPR036318">
    <property type="entry name" value="FAD-bd_PCMH-like_sf"/>
</dbReference>
<dbReference type="PANTHER" id="PTHR42973:SF39">
    <property type="entry name" value="FAD-BINDING PCMH-TYPE DOMAIN-CONTAINING PROTEIN"/>
    <property type="match status" value="1"/>
</dbReference>
<evidence type="ECO:0000256" key="1">
    <source>
        <dbReference type="ARBA" id="ARBA00001974"/>
    </source>
</evidence>
<dbReference type="eggNOG" id="ENOG502QWJC">
    <property type="taxonomic scope" value="Eukaryota"/>
</dbReference>
<comment type="cofactor">
    <cofactor evidence="1">
        <name>FAD</name>
        <dbReference type="ChEBI" id="CHEBI:57692"/>
    </cofactor>
</comment>
<dbReference type="OMA" id="KHVGWIR"/>
<dbReference type="GeneID" id="17275493"/>
<evidence type="ECO:0000256" key="5">
    <source>
        <dbReference type="ARBA" id="ARBA00023002"/>
    </source>
</evidence>
<evidence type="ECO:0000313" key="8">
    <source>
        <dbReference type="Proteomes" id="UP000013827"/>
    </source>
</evidence>
<keyword evidence="4" id="KW-0274">FAD</keyword>
<reference evidence="7" key="2">
    <citation type="submission" date="2024-10" db="UniProtKB">
        <authorList>
            <consortium name="EnsemblProtists"/>
        </authorList>
    </citation>
    <scope>IDENTIFICATION</scope>
</reference>
<dbReference type="Gene3D" id="3.40.462.20">
    <property type="match status" value="1"/>
</dbReference>
<dbReference type="RefSeq" id="XP_005782649.1">
    <property type="nucleotide sequence ID" value="XM_005782592.1"/>
</dbReference>
<dbReference type="Gene3D" id="3.30.465.10">
    <property type="match status" value="1"/>
</dbReference>
<dbReference type="GO" id="GO:0016491">
    <property type="term" value="F:oxidoreductase activity"/>
    <property type="evidence" value="ECO:0007669"/>
    <property type="project" value="UniProtKB-KW"/>
</dbReference>
<dbReference type="InterPro" id="IPR016169">
    <property type="entry name" value="FAD-bd_PCMH_sub2"/>
</dbReference>
<comment type="similarity">
    <text evidence="2">Belongs to the oxygen-dependent FAD-linked oxidoreductase family.</text>
</comment>
<feature type="domain" description="FAD-binding PCMH-type" evidence="6">
    <location>
        <begin position="1"/>
        <end position="176"/>
    </location>
</feature>
<dbReference type="KEGG" id="ehx:EMIHUDRAFT_72693"/>
<dbReference type="SUPFAM" id="SSF56176">
    <property type="entry name" value="FAD-binding/transporter-associated domain-like"/>
    <property type="match status" value="1"/>
</dbReference>
<dbReference type="Pfam" id="PF08031">
    <property type="entry name" value="BBE"/>
    <property type="match status" value="1"/>
</dbReference>
<dbReference type="AlphaFoldDB" id="A0A0D3K385"/>
<dbReference type="STRING" id="2903.R1EUC7"/>
<evidence type="ECO:0000256" key="2">
    <source>
        <dbReference type="ARBA" id="ARBA00005466"/>
    </source>
</evidence>
<dbReference type="Pfam" id="PF01565">
    <property type="entry name" value="FAD_binding_4"/>
    <property type="match status" value="1"/>
</dbReference>
<name>A0A0D3K385_EMIH1</name>
<sequence>VYIIYSPEGACAAYEQATALYGPGAVRVQSGAHCYENFVFDENTRAVLQMSQLLDFGICPDRGYYLSSGDTNWGAFKKLFAHGKVLPSGSCYSVGLGGHICGGGDGILSRLYGITVDWLTGVEVVVKDDPTRPARLIYVSKDSTDCDERDLWWAHTGGGGGNFGVITRYFFKELPDAPKGVVTSNVAFDWSKLTEDKLYAVLKWYYDFAAREDNRCSSAKFQIMHEAVGEFQMYLQTAYFCDEGRDNARVYHGEIEDELQHICGDMIMANGGKQALAGHGSWFCPPKPRPPCDADGARKGGRDFDFYASTQTINSSGPNQRGKYKSAYHKQPFDRQMVHDMFAALTTTAPGLSRDDMKQSLIQVDCFGGRINDVEPEATVIAQRSYKVKLQFQTYWDDEAEDEPHLAWIRSAYESCYARWGGVPDPTRGPPMDTSAPPDESPFEGCYYNYPDVDLNGWKNGKYGALTLYFLDNFQANARNLVDIKRRWDPAGYFWHTQSIPSYKSALPK</sequence>
<evidence type="ECO:0000256" key="3">
    <source>
        <dbReference type="ARBA" id="ARBA00022630"/>
    </source>
</evidence>
<keyword evidence="3" id="KW-0285">Flavoprotein</keyword>
<dbReference type="PROSITE" id="PS51387">
    <property type="entry name" value="FAD_PCMH"/>
    <property type="match status" value="1"/>
</dbReference>
<dbReference type="SMR" id="A0A0D3K385"/>
<dbReference type="PaxDb" id="2903-EOD30220"/>
<dbReference type="InterPro" id="IPR006094">
    <property type="entry name" value="Oxid_FAD_bind_N"/>
</dbReference>
<keyword evidence="5" id="KW-0560">Oxidoreductase</keyword>
<evidence type="ECO:0000259" key="6">
    <source>
        <dbReference type="PROSITE" id="PS51387"/>
    </source>
</evidence>
<reference evidence="8" key="1">
    <citation type="journal article" date="2013" name="Nature">
        <title>Pan genome of the phytoplankton Emiliania underpins its global distribution.</title>
        <authorList>
            <person name="Read B.A."/>
            <person name="Kegel J."/>
            <person name="Klute M.J."/>
            <person name="Kuo A."/>
            <person name="Lefebvre S.C."/>
            <person name="Maumus F."/>
            <person name="Mayer C."/>
            <person name="Miller J."/>
            <person name="Monier A."/>
            <person name="Salamov A."/>
            <person name="Young J."/>
            <person name="Aguilar M."/>
            <person name="Claverie J.M."/>
            <person name="Frickenhaus S."/>
            <person name="Gonzalez K."/>
            <person name="Herman E.K."/>
            <person name="Lin Y.C."/>
            <person name="Napier J."/>
            <person name="Ogata H."/>
            <person name="Sarno A.F."/>
            <person name="Shmutz J."/>
            <person name="Schroeder D."/>
            <person name="de Vargas C."/>
            <person name="Verret F."/>
            <person name="von Dassow P."/>
            <person name="Valentin K."/>
            <person name="Van de Peer Y."/>
            <person name="Wheeler G."/>
            <person name="Dacks J.B."/>
            <person name="Delwiche C.F."/>
            <person name="Dyhrman S.T."/>
            <person name="Glockner G."/>
            <person name="John U."/>
            <person name="Richards T."/>
            <person name="Worden A.Z."/>
            <person name="Zhang X."/>
            <person name="Grigoriev I.V."/>
            <person name="Allen A.E."/>
            <person name="Bidle K."/>
            <person name="Borodovsky M."/>
            <person name="Bowler C."/>
            <person name="Brownlee C."/>
            <person name="Cock J.M."/>
            <person name="Elias M."/>
            <person name="Gladyshev V.N."/>
            <person name="Groth M."/>
            <person name="Guda C."/>
            <person name="Hadaegh A."/>
            <person name="Iglesias-Rodriguez M.D."/>
            <person name="Jenkins J."/>
            <person name="Jones B.M."/>
            <person name="Lawson T."/>
            <person name="Leese F."/>
            <person name="Lindquist E."/>
            <person name="Lobanov A."/>
            <person name="Lomsadze A."/>
            <person name="Malik S.B."/>
            <person name="Marsh M.E."/>
            <person name="Mackinder L."/>
            <person name="Mock T."/>
            <person name="Mueller-Roeber B."/>
            <person name="Pagarete A."/>
            <person name="Parker M."/>
            <person name="Probert I."/>
            <person name="Quesneville H."/>
            <person name="Raines C."/>
            <person name="Rensing S.A."/>
            <person name="Riano-Pachon D.M."/>
            <person name="Richier S."/>
            <person name="Rokitta S."/>
            <person name="Shiraiwa Y."/>
            <person name="Soanes D.M."/>
            <person name="van der Giezen M."/>
            <person name="Wahlund T.M."/>
            <person name="Williams B."/>
            <person name="Wilson W."/>
            <person name="Wolfe G."/>
            <person name="Wurch L.L."/>
        </authorList>
    </citation>
    <scope>NUCLEOTIDE SEQUENCE</scope>
</reference>
<evidence type="ECO:0000313" key="7">
    <source>
        <dbReference type="EnsemblProtists" id="EOD30220"/>
    </source>
</evidence>
<dbReference type="PANTHER" id="PTHR42973">
    <property type="entry name" value="BINDING OXIDOREDUCTASE, PUTATIVE (AFU_ORTHOLOGUE AFUA_1G17690)-RELATED"/>
    <property type="match status" value="1"/>
</dbReference>
<protein>
    <recommendedName>
        <fullName evidence="6">FAD-binding PCMH-type domain-containing protein</fullName>
    </recommendedName>
</protein>
<dbReference type="HOGENOM" id="CLU_018354_2_0_1"/>
<dbReference type="Proteomes" id="UP000013827">
    <property type="component" value="Unassembled WGS sequence"/>
</dbReference>
<dbReference type="EnsemblProtists" id="EOD30220">
    <property type="protein sequence ID" value="EOD30220"/>
    <property type="gene ID" value="EMIHUDRAFT_72693"/>
</dbReference>
<dbReference type="InterPro" id="IPR050416">
    <property type="entry name" value="FAD-linked_Oxidoreductase"/>
</dbReference>
<proteinExistence type="inferred from homology"/>
<dbReference type="InterPro" id="IPR016166">
    <property type="entry name" value="FAD-bd_PCMH"/>
</dbReference>
<accession>A0A0D3K385</accession>
<organism evidence="7 8">
    <name type="scientific">Emiliania huxleyi (strain CCMP1516)</name>
    <dbReference type="NCBI Taxonomy" id="280463"/>
    <lineage>
        <taxon>Eukaryota</taxon>
        <taxon>Haptista</taxon>
        <taxon>Haptophyta</taxon>
        <taxon>Prymnesiophyceae</taxon>
        <taxon>Isochrysidales</taxon>
        <taxon>Noelaerhabdaceae</taxon>
        <taxon>Emiliania</taxon>
    </lineage>
</organism>
<keyword evidence="8" id="KW-1185">Reference proteome</keyword>
<dbReference type="InterPro" id="IPR012951">
    <property type="entry name" value="BBE"/>
</dbReference>
<dbReference type="GO" id="GO:0071949">
    <property type="term" value="F:FAD binding"/>
    <property type="evidence" value="ECO:0007669"/>
    <property type="project" value="InterPro"/>
</dbReference>
<evidence type="ECO:0000256" key="4">
    <source>
        <dbReference type="ARBA" id="ARBA00022827"/>
    </source>
</evidence>